<protein>
    <recommendedName>
        <fullName evidence="4">TyeA family type III secretion system gatekeeper subunit</fullName>
    </recommendedName>
</protein>
<dbReference type="EMBL" id="VVIW01000008">
    <property type="protein sequence ID" value="NHZ41555.1"/>
    <property type="molecule type" value="Genomic_DNA"/>
</dbReference>
<evidence type="ECO:0000256" key="1">
    <source>
        <dbReference type="SAM" id="MobiDB-lite"/>
    </source>
</evidence>
<reference evidence="2 3" key="1">
    <citation type="submission" date="2019-09" db="EMBL/GenBank/DDBJ databases">
        <title>Taxonomy of Antarctic Massilia spp.: description of Massilia rubra sp. nov., Massilia aquatica sp. nov., Massilia mucilaginosa sp. nov., Massilia frigida sp. nov. isolated from streams, lakes and regoliths.</title>
        <authorList>
            <person name="Holochova P."/>
            <person name="Sedlacek I."/>
            <person name="Kralova S."/>
            <person name="Maslanova I."/>
            <person name="Busse H.-J."/>
            <person name="Stankova E."/>
            <person name="Vrbovska V."/>
            <person name="Kovarovic V."/>
            <person name="Bartak M."/>
            <person name="Svec P."/>
            <person name="Pantucek R."/>
        </authorList>
    </citation>
    <scope>NUCLEOTIDE SEQUENCE [LARGE SCALE GENOMIC DNA]</scope>
    <source>
        <strain evidence="2 3">CCM 8693</strain>
    </source>
</reference>
<organism evidence="2 3">
    <name type="scientific">Massilia aquatica</name>
    <dbReference type="NCBI Taxonomy" id="2609000"/>
    <lineage>
        <taxon>Bacteria</taxon>
        <taxon>Pseudomonadati</taxon>
        <taxon>Pseudomonadota</taxon>
        <taxon>Betaproteobacteria</taxon>
        <taxon>Burkholderiales</taxon>
        <taxon>Oxalobacteraceae</taxon>
        <taxon>Telluria group</taxon>
        <taxon>Massilia</taxon>
    </lineage>
</organism>
<name>A0ABX0M2Z9_9BURK</name>
<dbReference type="RefSeq" id="WP_167077319.1">
    <property type="nucleotide sequence ID" value="NZ_VVIW01000008.1"/>
</dbReference>
<feature type="region of interest" description="Disordered" evidence="1">
    <location>
        <begin position="373"/>
        <end position="396"/>
    </location>
</feature>
<sequence length="396" mass="41501">MATLAISSLQTQAAALRHAALAPSATATAAAASHAQGRAGFDDLAGMDAVQAHLPKVRVPLTRRLSRTQSPQPAAAHDDHDTALKTAAAQLIASLSGHGDDGLERGRDTDDALQRQMLLEQAREMLELQSDDGSGQREAVGARLDAMQAALTARHGPAIAQGRQHADAFEGVLAALHAATPAAASDASLSALRRQFGAVADGGRAAPLVPSALLDILLSRAGQAGAAAALGRPPAQLHAELRQRGRAGPRLWLSLQDAACFQLVNTSYALAGELRREISERAATTPLAAQDTLARLLLRLGEPDVGHAEPLLRQLADMERLTPRQRAGACGALRGVIARCPDAMWGGEALPQRKRLLDQLHEMTVEQHAALPTVSSAPADALQSRLRHDHHTAGST</sequence>
<keyword evidence="3" id="KW-1185">Reference proteome</keyword>
<gene>
    <name evidence="2" type="ORF">F1609_15505</name>
</gene>
<proteinExistence type="predicted"/>
<evidence type="ECO:0008006" key="4">
    <source>
        <dbReference type="Google" id="ProtNLM"/>
    </source>
</evidence>
<evidence type="ECO:0000313" key="2">
    <source>
        <dbReference type="EMBL" id="NHZ41555.1"/>
    </source>
</evidence>
<evidence type="ECO:0000313" key="3">
    <source>
        <dbReference type="Proteomes" id="UP000819052"/>
    </source>
</evidence>
<accession>A0ABX0M2Z9</accession>
<comment type="caution">
    <text evidence="2">The sequence shown here is derived from an EMBL/GenBank/DDBJ whole genome shotgun (WGS) entry which is preliminary data.</text>
</comment>
<dbReference type="Proteomes" id="UP000819052">
    <property type="component" value="Unassembled WGS sequence"/>
</dbReference>